<evidence type="ECO:0000313" key="3">
    <source>
        <dbReference type="Proteomes" id="UP000070544"/>
    </source>
</evidence>
<dbReference type="STRING" id="1344416.A0A138ZXC2"/>
<dbReference type="GO" id="GO:0016887">
    <property type="term" value="F:ATP hydrolysis activity"/>
    <property type="evidence" value="ECO:0007669"/>
    <property type="project" value="InterPro"/>
</dbReference>
<dbReference type="PANTHER" id="PTHR46411:SF3">
    <property type="entry name" value="AAA+ ATPASE DOMAIN-CONTAINING PROTEIN"/>
    <property type="match status" value="1"/>
</dbReference>
<dbReference type="InterPro" id="IPR027417">
    <property type="entry name" value="P-loop_NTPase"/>
</dbReference>
<dbReference type="Gene3D" id="3.40.50.300">
    <property type="entry name" value="P-loop containing nucleotide triphosphate hydrolases"/>
    <property type="match status" value="1"/>
</dbReference>
<sequence>MCPPSVYGFSMGCKKWGQLLVSNFKECKFDDKAYDYLVLGEDIKKMISGLVQNGTRVGGEDVITGKGQGIIFLLHGNPGMGKTLTAEAIAELLHKPLYAVSVGELGSNPETLEEKLSEVLQVANAWGAVLLLDEADIFLERRSAMDVHRNALVGIFLRLLEYHQGILFLTTNRVRTFDPAFASRINVALKYRDLDESARALIWRRCLIQGAQTNDNRDTTTTAFTPQVIARLSEKTLNGRQIRSIVRTARSIAASEGVEMDMKHIKVVLEVAEKFTKDLESDEASLIYGAEGEELGSARHLYR</sequence>
<proteinExistence type="predicted"/>
<dbReference type="InterPro" id="IPR003593">
    <property type="entry name" value="AAA+_ATPase"/>
</dbReference>
<dbReference type="SUPFAM" id="SSF52540">
    <property type="entry name" value="P-loop containing nucleoside triphosphate hydrolases"/>
    <property type="match status" value="1"/>
</dbReference>
<keyword evidence="3" id="KW-1185">Reference proteome</keyword>
<protein>
    <submittedName>
        <fullName evidence="2">p-loop containing nucleoside triphosphate hydrolase protein</fullName>
    </submittedName>
</protein>
<feature type="domain" description="AAA+ ATPase" evidence="1">
    <location>
        <begin position="68"/>
        <end position="195"/>
    </location>
</feature>
<dbReference type="Proteomes" id="UP000070544">
    <property type="component" value="Unassembled WGS sequence"/>
</dbReference>
<dbReference type="AlphaFoldDB" id="A0A138ZXC2"/>
<gene>
    <name evidence="2" type="ORF">M427DRAFT_105918</name>
</gene>
<organism evidence="2 3">
    <name type="scientific">Gonapodya prolifera (strain JEL478)</name>
    <name type="common">Monoblepharis prolifera</name>
    <dbReference type="NCBI Taxonomy" id="1344416"/>
    <lineage>
        <taxon>Eukaryota</taxon>
        <taxon>Fungi</taxon>
        <taxon>Fungi incertae sedis</taxon>
        <taxon>Chytridiomycota</taxon>
        <taxon>Chytridiomycota incertae sedis</taxon>
        <taxon>Monoblepharidomycetes</taxon>
        <taxon>Monoblepharidales</taxon>
        <taxon>Gonapodyaceae</taxon>
        <taxon>Gonapodya</taxon>
    </lineage>
</organism>
<reference evidence="2 3" key="1">
    <citation type="journal article" date="2015" name="Genome Biol. Evol.">
        <title>Phylogenomic analyses indicate that early fungi evolved digesting cell walls of algal ancestors of land plants.</title>
        <authorList>
            <person name="Chang Y."/>
            <person name="Wang S."/>
            <person name="Sekimoto S."/>
            <person name="Aerts A.L."/>
            <person name="Choi C."/>
            <person name="Clum A."/>
            <person name="LaButti K.M."/>
            <person name="Lindquist E.A."/>
            <person name="Yee Ngan C."/>
            <person name="Ohm R.A."/>
            <person name="Salamov A.A."/>
            <person name="Grigoriev I.V."/>
            <person name="Spatafora J.W."/>
            <person name="Berbee M.L."/>
        </authorList>
    </citation>
    <scope>NUCLEOTIDE SEQUENCE [LARGE SCALE GENOMIC DNA]</scope>
    <source>
        <strain evidence="2 3">JEL478</strain>
    </source>
</reference>
<dbReference type="OrthoDB" id="10042665at2759"/>
<dbReference type="GO" id="GO:0005524">
    <property type="term" value="F:ATP binding"/>
    <property type="evidence" value="ECO:0007669"/>
    <property type="project" value="InterPro"/>
</dbReference>
<dbReference type="Pfam" id="PF00004">
    <property type="entry name" value="AAA"/>
    <property type="match status" value="1"/>
</dbReference>
<keyword evidence="2" id="KW-0378">Hydrolase</keyword>
<evidence type="ECO:0000313" key="2">
    <source>
        <dbReference type="EMBL" id="KXS09147.1"/>
    </source>
</evidence>
<evidence type="ECO:0000259" key="1">
    <source>
        <dbReference type="SMART" id="SM00382"/>
    </source>
</evidence>
<dbReference type="OMA" id="FMEDNER"/>
<dbReference type="PANTHER" id="PTHR46411">
    <property type="entry name" value="FAMILY ATPASE, PUTATIVE-RELATED"/>
    <property type="match status" value="1"/>
</dbReference>
<accession>A0A138ZXC2</accession>
<dbReference type="CDD" id="cd19481">
    <property type="entry name" value="RecA-like_protease"/>
    <property type="match status" value="1"/>
</dbReference>
<dbReference type="SMART" id="SM00382">
    <property type="entry name" value="AAA"/>
    <property type="match status" value="1"/>
</dbReference>
<dbReference type="InterPro" id="IPR003959">
    <property type="entry name" value="ATPase_AAA_core"/>
</dbReference>
<dbReference type="EMBL" id="KQ965885">
    <property type="protein sequence ID" value="KXS09147.1"/>
    <property type="molecule type" value="Genomic_DNA"/>
</dbReference>
<name>A0A138ZXC2_GONPJ</name>